<accession>A0A2H0X8S6</accession>
<dbReference type="InterPro" id="IPR042047">
    <property type="entry name" value="SleB_dom1"/>
</dbReference>
<dbReference type="GO" id="GO:0016787">
    <property type="term" value="F:hydrolase activity"/>
    <property type="evidence" value="ECO:0007669"/>
    <property type="project" value="InterPro"/>
</dbReference>
<sequence length="394" mass="44802">MPKQFPQDITKPLAIPFSIGSFGLYALKIVARCQSGDSLGFRGGEDLRIEIDDLKFREIPPKDKPQYYNIPSAWNGTELKGLAKTIYFILPLNKGTHTLTFIPNKRARIESLETQPIKDLRNIVFELNEKAEDGDRRPWYTFALINLPLKSVSADVSVSWHFLDGDDVKLIIDNKVEENVGSRLWRHWIWSARPWNIFSGAKRELKTFAPNLAKDTHYIEFWADKSPIIHQIIFDLGDFVLKRIPTVEDPGWTGDFRDDTDQILLARLILGEMEGESNEAKLGVGFSVLNRLRKRNPSWGDTLKEVILKENQYDAFENEKTLKKVRNPLKNVAKSEWVGCYEIATAMLLGESKDPTDGATHFFSASAGSAFPSWATESAFKIKIGITSFYELNS</sequence>
<evidence type="ECO:0000259" key="1">
    <source>
        <dbReference type="Pfam" id="PF07486"/>
    </source>
</evidence>
<organism evidence="2 3">
    <name type="scientific">candidate division WWE3 bacterium CG08_land_8_20_14_0_20_41_15</name>
    <dbReference type="NCBI Taxonomy" id="1975086"/>
    <lineage>
        <taxon>Bacteria</taxon>
        <taxon>Katanobacteria</taxon>
    </lineage>
</organism>
<evidence type="ECO:0000313" key="3">
    <source>
        <dbReference type="Proteomes" id="UP000231098"/>
    </source>
</evidence>
<dbReference type="Proteomes" id="UP000231098">
    <property type="component" value="Unassembled WGS sequence"/>
</dbReference>
<reference evidence="3" key="1">
    <citation type="submission" date="2017-09" db="EMBL/GenBank/DDBJ databases">
        <title>Depth-based differentiation of microbial function through sediment-hosted aquifers and enrichment of novel symbionts in the deep terrestrial subsurface.</title>
        <authorList>
            <person name="Probst A.J."/>
            <person name="Ladd B."/>
            <person name="Jarett J.K."/>
            <person name="Geller-Mcgrath D.E."/>
            <person name="Sieber C.M.K."/>
            <person name="Emerson J.B."/>
            <person name="Anantharaman K."/>
            <person name="Thomas B.C."/>
            <person name="Malmstrom R."/>
            <person name="Stieglmeier M."/>
            <person name="Klingl A."/>
            <person name="Woyke T."/>
            <person name="Ryan C.M."/>
            <person name="Banfield J.F."/>
        </authorList>
    </citation>
    <scope>NUCLEOTIDE SEQUENCE [LARGE SCALE GENOMIC DNA]</scope>
</reference>
<comment type="caution">
    <text evidence="2">The sequence shown here is derived from an EMBL/GenBank/DDBJ whole genome shotgun (WGS) entry which is preliminary data.</text>
</comment>
<dbReference type="Gene3D" id="1.10.10.2520">
    <property type="entry name" value="Cell wall hydrolase SleB, domain 1"/>
    <property type="match status" value="1"/>
</dbReference>
<evidence type="ECO:0000313" key="2">
    <source>
        <dbReference type="EMBL" id="PIS21312.1"/>
    </source>
</evidence>
<dbReference type="Pfam" id="PF07486">
    <property type="entry name" value="Hydrolase_2"/>
    <property type="match status" value="1"/>
</dbReference>
<gene>
    <name evidence="2" type="ORF">COT51_03490</name>
</gene>
<feature type="domain" description="Cell wall hydrolase SleB" evidence="1">
    <location>
        <begin position="275"/>
        <end position="390"/>
    </location>
</feature>
<name>A0A2H0X8S6_UNCKA</name>
<protein>
    <recommendedName>
        <fullName evidence="1">Cell wall hydrolase SleB domain-containing protein</fullName>
    </recommendedName>
</protein>
<dbReference type="EMBL" id="PEYV01000058">
    <property type="protein sequence ID" value="PIS21312.1"/>
    <property type="molecule type" value="Genomic_DNA"/>
</dbReference>
<proteinExistence type="predicted"/>
<dbReference type="InterPro" id="IPR011105">
    <property type="entry name" value="Cell_wall_hydrolase_SleB"/>
</dbReference>
<dbReference type="AlphaFoldDB" id="A0A2H0X8S6"/>